<comment type="caution">
    <text evidence="2">The sequence shown here is derived from an EMBL/GenBank/DDBJ whole genome shotgun (WGS) entry which is preliminary data.</text>
</comment>
<evidence type="ECO:0000259" key="1">
    <source>
        <dbReference type="Pfam" id="PF12867"/>
    </source>
</evidence>
<dbReference type="InterPro" id="IPR034660">
    <property type="entry name" value="DinB/YfiT-like"/>
</dbReference>
<reference evidence="2 3" key="1">
    <citation type="submission" date="2018-11" db="EMBL/GenBank/DDBJ databases">
        <title>Genome sequencing of Paenibacillus sp. KCOM 3021 (= ChDC PVNT-B20).</title>
        <authorList>
            <person name="Kook J.-K."/>
            <person name="Park S.-N."/>
            <person name="Lim Y.K."/>
        </authorList>
    </citation>
    <scope>NUCLEOTIDE SEQUENCE [LARGE SCALE GENOMIC DNA]</scope>
    <source>
        <strain evidence="2 3">KCOM 3021</strain>
    </source>
</reference>
<name>A0A3P3TWH0_9BACL</name>
<dbReference type="InterPro" id="IPR024775">
    <property type="entry name" value="DinB-like"/>
</dbReference>
<dbReference type="SUPFAM" id="SSF109854">
    <property type="entry name" value="DinB/YfiT-like putative metalloenzymes"/>
    <property type="match status" value="1"/>
</dbReference>
<proteinExistence type="predicted"/>
<keyword evidence="3" id="KW-1185">Reference proteome</keyword>
<evidence type="ECO:0000313" key="2">
    <source>
        <dbReference type="EMBL" id="RRJ61729.1"/>
    </source>
</evidence>
<dbReference type="Gene3D" id="1.20.120.450">
    <property type="entry name" value="dinb family like domain"/>
    <property type="match status" value="1"/>
</dbReference>
<protein>
    <submittedName>
        <fullName evidence="2">DinB family protein</fullName>
    </submittedName>
</protein>
<dbReference type="AlphaFoldDB" id="A0A3P3TWH0"/>
<dbReference type="RefSeq" id="WP_128629658.1">
    <property type="nucleotide sequence ID" value="NZ_RRCN01000001.1"/>
</dbReference>
<dbReference type="OrthoDB" id="9793216at2"/>
<gene>
    <name evidence="2" type="ORF">EHV15_01115</name>
</gene>
<dbReference type="Pfam" id="PF12867">
    <property type="entry name" value="DinB_2"/>
    <property type="match status" value="1"/>
</dbReference>
<evidence type="ECO:0000313" key="3">
    <source>
        <dbReference type="Proteomes" id="UP000267017"/>
    </source>
</evidence>
<organism evidence="2 3">
    <name type="scientific">Paenibacillus oralis</name>
    <dbReference type="NCBI Taxonomy" id="2490856"/>
    <lineage>
        <taxon>Bacteria</taxon>
        <taxon>Bacillati</taxon>
        <taxon>Bacillota</taxon>
        <taxon>Bacilli</taxon>
        <taxon>Bacillales</taxon>
        <taxon>Paenibacillaceae</taxon>
        <taxon>Paenibacillus</taxon>
    </lineage>
</organism>
<accession>A0A3P3TWH0</accession>
<feature type="domain" description="DinB-like" evidence="1">
    <location>
        <begin position="7"/>
        <end position="145"/>
    </location>
</feature>
<dbReference type="Proteomes" id="UP000267017">
    <property type="component" value="Unassembled WGS sequence"/>
</dbReference>
<dbReference type="EMBL" id="RRCN01000001">
    <property type="protein sequence ID" value="RRJ61729.1"/>
    <property type="molecule type" value="Genomic_DNA"/>
</dbReference>
<sequence length="147" mass="17470">MSSIKKFEKLLEDLPKIINNMEENEFRKKVSINKWSKQEILGHLCDSAANNHSRFVRIILSDELVRIDGYKQDEWVEIHDYQNNYNKSDLLALWVQLNKHILNVIKKAEPSDFNKHCVLSDKSRVTLGWLFDDYVNHLEHHIRQILS</sequence>